<name>A0A9P6U938_9FUNG</name>
<dbReference type="OrthoDB" id="433124at2759"/>
<evidence type="ECO:0000256" key="1">
    <source>
        <dbReference type="SAM" id="MobiDB-lite"/>
    </source>
</evidence>
<sequence>MTNISLYFVRHGQRVDQVDPSWVQTSPYPQDPPLTTLGKMQARQTGRMIRDFARECSSSITTSSSSPIITSPVSGSPTGSPISLQRITPPESPECAEMYFDKDNDEPISTSFSTSTSGSSKRQHHFAIITSPFLRCSETAMEMAMGISSVRSNSNNAMNTSWIPNGHRNVDATSNVKEQEDMVTISVEAGLSGNNLSFYFFPFSHSTEWLSLEYVSEPVSGSIIVQRMQDFAMARRDHEQYYAIDWKYTPKERSLPTWPETHEDMQSRLDRVLGHIISSYTEPKAATAAVAAAMVKDRDLSIVIVTHASPVNALLEACLQTPILVPVPNCSITRCRWTPLSSTEETQQSTCDGQSHVQESSLPDVLMQSKKVQTIAQEQGKWLLDYQTHTSHLDRDRR</sequence>
<keyword evidence="3" id="KW-1185">Reference proteome</keyword>
<accession>A0A9P6U938</accession>
<dbReference type="AlphaFoldDB" id="A0A9P6U938"/>
<dbReference type="PANTHER" id="PTHR16469:SF27">
    <property type="entry name" value="UBIQUITIN-ASSOCIATED AND SH3 DOMAIN-CONTAINING BA-RELATED"/>
    <property type="match status" value="1"/>
</dbReference>
<organism evidence="2 3">
    <name type="scientific">Mortierella polycephala</name>
    <dbReference type="NCBI Taxonomy" id="41804"/>
    <lineage>
        <taxon>Eukaryota</taxon>
        <taxon>Fungi</taxon>
        <taxon>Fungi incertae sedis</taxon>
        <taxon>Mucoromycota</taxon>
        <taxon>Mortierellomycotina</taxon>
        <taxon>Mortierellomycetes</taxon>
        <taxon>Mortierellales</taxon>
        <taxon>Mortierellaceae</taxon>
        <taxon>Mortierella</taxon>
    </lineage>
</organism>
<protein>
    <recommendedName>
        <fullName evidence="4">Phosphoglycerate mutase-like protein</fullName>
    </recommendedName>
</protein>
<dbReference type="InterPro" id="IPR013078">
    <property type="entry name" value="His_Pase_superF_clade-1"/>
</dbReference>
<comment type="caution">
    <text evidence="2">The sequence shown here is derived from an EMBL/GenBank/DDBJ whole genome shotgun (WGS) entry which is preliminary data.</text>
</comment>
<dbReference type="SMART" id="SM00855">
    <property type="entry name" value="PGAM"/>
    <property type="match status" value="1"/>
</dbReference>
<evidence type="ECO:0008006" key="4">
    <source>
        <dbReference type="Google" id="ProtNLM"/>
    </source>
</evidence>
<dbReference type="Gene3D" id="3.40.50.1240">
    <property type="entry name" value="Phosphoglycerate mutase-like"/>
    <property type="match status" value="1"/>
</dbReference>
<dbReference type="InterPro" id="IPR029033">
    <property type="entry name" value="His_PPase_superfam"/>
</dbReference>
<dbReference type="PANTHER" id="PTHR16469">
    <property type="entry name" value="UBIQUITIN-ASSOCIATED AND SH3 DOMAIN-CONTAINING BA-RELATED"/>
    <property type="match status" value="1"/>
</dbReference>
<dbReference type="InterPro" id="IPR051710">
    <property type="entry name" value="Phosphatase_SH3-domain"/>
</dbReference>
<feature type="region of interest" description="Disordered" evidence="1">
    <location>
        <begin position="60"/>
        <end position="83"/>
    </location>
</feature>
<reference evidence="2" key="1">
    <citation type="journal article" date="2020" name="Fungal Divers.">
        <title>Resolving the Mortierellaceae phylogeny through synthesis of multi-gene phylogenetics and phylogenomics.</title>
        <authorList>
            <person name="Vandepol N."/>
            <person name="Liber J."/>
            <person name="Desiro A."/>
            <person name="Na H."/>
            <person name="Kennedy M."/>
            <person name="Barry K."/>
            <person name="Grigoriev I.V."/>
            <person name="Miller A.N."/>
            <person name="O'Donnell K."/>
            <person name="Stajich J.E."/>
            <person name="Bonito G."/>
        </authorList>
    </citation>
    <scope>NUCLEOTIDE SEQUENCE</scope>
    <source>
        <strain evidence="2">KOD948</strain>
    </source>
</reference>
<dbReference type="SUPFAM" id="SSF53254">
    <property type="entry name" value="Phosphoglycerate mutase-like"/>
    <property type="match status" value="1"/>
</dbReference>
<dbReference type="Proteomes" id="UP000726737">
    <property type="component" value="Unassembled WGS sequence"/>
</dbReference>
<gene>
    <name evidence="2" type="ORF">BG011_006060</name>
</gene>
<evidence type="ECO:0000313" key="3">
    <source>
        <dbReference type="Proteomes" id="UP000726737"/>
    </source>
</evidence>
<dbReference type="EMBL" id="JAAAJA010000043">
    <property type="protein sequence ID" value="KAG0264787.1"/>
    <property type="molecule type" value="Genomic_DNA"/>
</dbReference>
<proteinExistence type="predicted"/>
<evidence type="ECO:0000313" key="2">
    <source>
        <dbReference type="EMBL" id="KAG0264787.1"/>
    </source>
</evidence>